<dbReference type="Gene3D" id="1.20.245.10">
    <property type="entry name" value="Lipoxygenase-1, Domain 5"/>
    <property type="match status" value="1"/>
</dbReference>
<dbReference type="InterPro" id="IPR013819">
    <property type="entry name" value="LipOase_C"/>
</dbReference>
<evidence type="ECO:0000256" key="7">
    <source>
        <dbReference type="ARBA" id="ARBA00023002"/>
    </source>
</evidence>
<evidence type="ECO:0000256" key="4">
    <source>
        <dbReference type="ARBA" id="ARBA00021175"/>
    </source>
</evidence>
<evidence type="ECO:0000256" key="6">
    <source>
        <dbReference type="ARBA" id="ARBA00022964"/>
    </source>
</evidence>
<keyword evidence="12" id="KW-1185">Reference proteome</keyword>
<evidence type="ECO:0000256" key="8">
    <source>
        <dbReference type="ARBA" id="ARBA00023211"/>
    </source>
</evidence>
<dbReference type="InterPro" id="IPR036226">
    <property type="entry name" value="LipOase_C_sf"/>
</dbReference>
<evidence type="ECO:0000256" key="2">
    <source>
        <dbReference type="ARBA" id="ARBA00001936"/>
    </source>
</evidence>
<evidence type="ECO:0000256" key="5">
    <source>
        <dbReference type="ARBA" id="ARBA00022723"/>
    </source>
</evidence>
<dbReference type="SUPFAM" id="SSF48484">
    <property type="entry name" value="Lipoxigenase"/>
    <property type="match status" value="1"/>
</dbReference>
<comment type="catalytic activity">
    <reaction evidence="1">
        <text>(9Z,12Z)-octadecadienoate + O2 = (11S)-hydroperoxy-(9Z,12Z)-octadecadienoate</text>
        <dbReference type="Rhea" id="RHEA:18993"/>
        <dbReference type="ChEBI" id="CHEBI:15379"/>
        <dbReference type="ChEBI" id="CHEBI:30245"/>
        <dbReference type="ChEBI" id="CHEBI:57467"/>
        <dbReference type="EC" id="1.13.11.45"/>
    </reaction>
</comment>
<gene>
    <name evidence="11" type="ORF">EDB81DRAFT_729429</name>
</gene>
<keyword evidence="7" id="KW-0560">Oxidoreductase</keyword>
<keyword evidence="8" id="KW-0464">Manganese</keyword>
<evidence type="ECO:0000259" key="10">
    <source>
        <dbReference type="PROSITE" id="PS51393"/>
    </source>
</evidence>
<accession>A0A9P9DXW2</accession>
<dbReference type="Gene3D" id="3.10.450.60">
    <property type="match status" value="1"/>
</dbReference>
<comment type="caution">
    <text evidence="11">The sequence shown here is derived from an EMBL/GenBank/DDBJ whole genome shotgun (WGS) entry which is preliminary data.</text>
</comment>
<protein>
    <recommendedName>
        <fullName evidence="4">Manganese lipoxygenase</fullName>
        <ecNumber evidence="3">1.13.11.45</ecNumber>
    </recommendedName>
</protein>
<sequence length="745" mass="83463">MVTTTGQLLLPVVPATAPEVPTEEDILKQPSLKDKNDINVPIKDVAFTDIDPGVFNTELVRLNLYVQPNTDDPTQEPTDAGGNIEEGTYAGTQAALTHAYGRIERGYESYYDVLQVESTLPRYNEVDTKKSLYQWSAYPTGADGKPAQYPPHLETIPTSDSVSPLAIFNLLGLGETKQLISQVVPDTFWGKTAAWFAKQAFHIANGNIEDAADQGLNLAAYEAYNRDHRKSGQDIKAGSNIGLLSDWYSDRRFAEQALTGTNPTSIISIAKVDGGDKLLAEFVDAAKSGKYDAWAKALPSKDKKNLFVLDNRGFRTAVKAKSQDEELKAKPSNSKTGPNDNSDTNWACAAVTLFELFPDGKLHPIAIVCDYKGTMKDSVTIFNQRQTPDAKTDTEATDWPWRYAKTCAQVSDWLLHEVGVHLTRAHLIEEALIVATHRAIDMKHIVFKLLEPHWYKTLSLNAAARETLVPQLVKELVGFKEEYLYQFIRTEFENYDFVRSYIPNDLESRGFPNTTEGLSDGKYKNYAYARNMVSMWGTLRKYVKAVLQTEYDDNVAGKKVSEDPALKKWTEEARTGGWIKTFPDIKTIDDLADAVTMSIHIAAPFHTAVNYLQNFYQAFVIAKPPSLCQPLPQTLSDLKAYTERSLIAALPCGRQRQWLLSVQVPWLLSFKVAEERSLLSFSHAQWLTRRGGNEKDKKIAAISEELFNDLRKLIDQFKLNSKDMSKDSIPYIVMDPTDTAVSILI</sequence>
<feature type="compositionally biased region" description="Polar residues" evidence="9">
    <location>
        <begin position="331"/>
        <end position="341"/>
    </location>
</feature>
<feature type="domain" description="Lipoxygenase" evidence="10">
    <location>
        <begin position="247"/>
        <end position="745"/>
    </location>
</feature>
<dbReference type="GO" id="GO:0043651">
    <property type="term" value="P:linoleic acid metabolic process"/>
    <property type="evidence" value="ECO:0007669"/>
    <property type="project" value="UniProtKB-ARBA"/>
</dbReference>
<dbReference type="EC" id="1.13.11.45" evidence="3"/>
<evidence type="ECO:0000313" key="12">
    <source>
        <dbReference type="Proteomes" id="UP000738349"/>
    </source>
</evidence>
<reference evidence="11" key="1">
    <citation type="journal article" date="2021" name="Nat. Commun.">
        <title>Genetic determinants of endophytism in the Arabidopsis root mycobiome.</title>
        <authorList>
            <person name="Mesny F."/>
            <person name="Miyauchi S."/>
            <person name="Thiergart T."/>
            <person name="Pickel B."/>
            <person name="Atanasova L."/>
            <person name="Karlsson M."/>
            <person name="Huettel B."/>
            <person name="Barry K.W."/>
            <person name="Haridas S."/>
            <person name="Chen C."/>
            <person name="Bauer D."/>
            <person name="Andreopoulos W."/>
            <person name="Pangilinan J."/>
            <person name="LaButti K."/>
            <person name="Riley R."/>
            <person name="Lipzen A."/>
            <person name="Clum A."/>
            <person name="Drula E."/>
            <person name="Henrissat B."/>
            <person name="Kohler A."/>
            <person name="Grigoriev I.V."/>
            <person name="Martin F.M."/>
            <person name="Hacquard S."/>
        </authorList>
    </citation>
    <scope>NUCLEOTIDE SEQUENCE</scope>
    <source>
        <strain evidence="11">MPI-CAGE-AT-0147</strain>
    </source>
</reference>
<keyword evidence="6" id="KW-0223">Dioxygenase</keyword>
<dbReference type="InterPro" id="IPR000907">
    <property type="entry name" value="LipOase"/>
</dbReference>
<evidence type="ECO:0000256" key="1">
    <source>
        <dbReference type="ARBA" id="ARBA00000366"/>
    </source>
</evidence>
<dbReference type="EMBL" id="JAGMUV010000019">
    <property type="protein sequence ID" value="KAH7127393.1"/>
    <property type="molecule type" value="Genomic_DNA"/>
</dbReference>
<evidence type="ECO:0000256" key="9">
    <source>
        <dbReference type="SAM" id="MobiDB-lite"/>
    </source>
</evidence>
<evidence type="ECO:0000313" key="11">
    <source>
        <dbReference type="EMBL" id="KAH7127393.1"/>
    </source>
</evidence>
<dbReference type="OrthoDB" id="407298at2759"/>
<dbReference type="AlphaFoldDB" id="A0A9P9DXW2"/>
<name>A0A9P9DXW2_9HYPO</name>
<dbReference type="GO" id="GO:0050584">
    <property type="term" value="F:linoleate 11-lipoxygenase activity"/>
    <property type="evidence" value="ECO:0007669"/>
    <property type="project" value="UniProtKB-EC"/>
</dbReference>
<dbReference type="GO" id="GO:0034440">
    <property type="term" value="P:lipid oxidation"/>
    <property type="evidence" value="ECO:0007669"/>
    <property type="project" value="InterPro"/>
</dbReference>
<dbReference type="PROSITE" id="PS51393">
    <property type="entry name" value="LIPOXYGENASE_3"/>
    <property type="match status" value="1"/>
</dbReference>
<dbReference type="Pfam" id="PF00305">
    <property type="entry name" value="Lipoxygenase"/>
    <property type="match status" value="1"/>
</dbReference>
<keyword evidence="5" id="KW-0479">Metal-binding</keyword>
<dbReference type="PANTHER" id="PTHR11771">
    <property type="entry name" value="LIPOXYGENASE"/>
    <property type="match status" value="1"/>
</dbReference>
<dbReference type="Proteomes" id="UP000738349">
    <property type="component" value="Unassembled WGS sequence"/>
</dbReference>
<evidence type="ECO:0000256" key="3">
    <source>
        <dbReference type="ARBA" id="ARBA00013178"/>
    </source>
</evidence>
<comment type="cofactor">
    <cofactor evidence="2">
        <name>Mn(2+)</name>
        <dbReference type="ChEBI" id="CHEBI:29035"/>
    </cofactor>
</comment>
<proteinExistence type="predicted"/>
<organism evidence="11 12">
    <name type="scientific">Dactylonectria macrodidyma</name>
    <dbReference type="NCBI Taxonomy" id="307937"/>
    <lineage>
        <taxon>Eukaryota</taxon>
        <taxon>Fungi</taxon>
        <taxon>Dikarya</taxon>
        <taxon>Ascomycota</taxon>
        <taxon>Pezizomycotina</taxon>
        <taxon>Sordariomycetes</taxon>
        <taxon>Hypocreomycetidae</taxon>
        <taxon>Hypocreales</taxon>
        <taxon>Nectriaceae</taxon>
        <taxon>Dactylonectria</taxon>
    </lineage>
</organism>
<dbReference type="GO" id="GO:0046872">
    <property type="term" value="F:metal ion binding"/>
    <property type="evidence" value="ECO:0007669"/>
    <property type="project" value="UniProtKB-KW"/>
</dbReference>
<feature type="region of interest" description="Disordered" evidence="9">
    <location>
        <begin position="320"/>
        <end position="341"/>
    </location>
</feature>